<organism evidence="2 3">
    <name type="scientific">Cyphellophora attinorum</name>
    <dbReference type="NCBI Taxonomy" id="1664694"/>
    <lineage>
        <taxon>Eukaryota</taxon>
        <taxon>Fungi</taxon>
        <taxon>Dikarya</taxon>
        <taxon>Ascomycota</taxon>
        <taxon>Pezizomycotina</taxon>
        <taxon>Eurotiomycetes</taxon>
        <taxon>Chaetothyriomycetidae</taxon>
        <taxon>Chaetothyriales</taxon>
        <taxon>Cyphellophoraceae</taxon>
        <taxon>Cyphellophora</taxon>
    </lineage>
</organism>
<gene>
    <name evidence="2" type="ORF">AB675_2603</name>
</gene>
<dbReference type="VEuPathDB" id="FungiDB:AB675_2603"/>
<dbReference type="OrthoDB" id="3858188at2759"/>
<name>A0A0N1I0P0_9EURO</name>
<protein>
    <submittedName>
        <fullName evidence="2">Uncharacterized protein</fullName>
    </submittedName>
</protein>
<dbReference type="Proteomes" id="UP000038010">
    <property type="component" value="Unassembled WGS sequence"/>
</dbReference>
<dbReference type="AlphaFoldDB" id="A0A0N1I0P0"/>
<evidence type="ECO:0000313" key="2">
    <source>
        <dbReference type="EMBL" id="KPI45145.1"/>
    </source>
</evidence>
<feature type="region of interest" description="Disordered" evidence="1">
    <location>
        <begin position="293"/>
        <end position="329"/>
    </location>
</feature>
<accession>A0A0N1I0P0</accession>
<comment type="caution">
    <text evidence="2">The sequence shown here is derived from an EMBL/GenBank/DDBJ whole genome shotgun (WGS) entry which is preliminary data.</text>
</comment>
<feature type="compositionally biased region" description="Polar residues" evidence="1">
    <location>
        <begin position="61"/>
        <end position="70"/>
    </location>
</feature>
<evidence type="ECO:0000313" key="3">
    <source>
        <dbReference type="Proteomes" id="UP000038010"/>
    </source>
</evidence>
<feature type="region of interest" description="Disordered" evidence="1">
    <location>
        <begin position="1"/>
        <end position="95"/>
    </location>
</feature>
<feature type="compositionally biased region" description="Low complexity" evidence="1">
    <location>
        <begin position="27"/>
        <end position="60"/>
    </location>
</feature>
<evidence type="ECO:0000256" key="1">
    <source>
        <dbReference type="SAM" id="MobiDB-lite"/>
    </source>
</evidence>
<sequence>MAPSPNSLAASRWASPQPKRHPQTHRPPITLLPSIPTLTQVTNRSSQPSSSPISAQSSSANRFPSQSPQKSPAHFNGAQNASQPAPTTSIKSQPSSHSSHLQLYIRLLPRLKWRACLLLTSLHFATNPSAHGVGMDESQADVQFRIEFFEFYVLLERVLLSLINAVGLKVARDGDNGVQSRGRSPTESLKNVMRTVSRDTSINGGVRGNGLIGDSRNFPAIPTTVREDFASGPNASRFSNDRSHAFHANLLTTLSQSHQNPLYATLGTGRANAYIALAKDLRNGWKTVAAESSITNGRGRSRSPAKKHCLPNGTQYNNPDGGQAPDSDDEEAARLQSRLKRRYADLLQELKLDEMLCEILNAVEAAGVVATQVIEQNEHLRDAKGDVIHVHDRKASVEMVDAMYLDERYGAGHGHNVQDGPVESRGMEMGMGWAGDEMEF</sequence>
<feature type="compositionally biased region" description="Polar residues" evidence="1">
    <location>
        <begin position="77"/>
        <end position="91"/>
    </location>
</feature>
<feature type="compositionally biased region" description="Basic residues" evidence="1">
    <location>
        <begin position="299"/>
        <end position="309"/>
    </location>
</feature>
<proteinExistence type="predicted"/>
<dbReference type="GeneID" id="28734469"/>
<keyword evidence="3" id="KW-1185">Reference proteome</keyword>
<dbReference type="RefSeq" id="XP_018005108.1">
    <property type="nucleotide sequence ID" value="XM_018142589.1"/>
</dbReference>
<dbReference type="EMBL" id="LFJN01000002">
    <property type="protein sequence ID" value="KPI45145.1"/>
    <property type="molecule type" value="Genomic_DNA"/>
</dbReference>
<dbReference type="STRING" id="1664694.A0A0N1I0P0"/>
<reference evidence="2 3" key="1">
    <citation type="submission" date="2015-06" db="EMBL/GenBank/DDBJ databases">
        <title>Draft genome of the ant-associated black yeast Phialophora attae CBS 131958.</title>
        <authorList>
            <person name="Moreno L.F."/>
            <person name="Stielow B.J."/>
            <person name="de Hoog S."/>
            <person name="Vicente V.A."/>
            <person name="Weiss V.A."/>
            <person name="de Vries M."/>
            <person name="Cruz L.M."/>
            <person name="Souza E.M."/>
        </authorList>
    </citation>
    <scope>NUCLEOTIDE SEQUENCE [LARGE SCALE GENOMIC DNA]</scope>
    <source>
        <strain evidence="2 3">CBS 131958</strain>
    </source>
</reference>